<dbReference type="Proteomes" id="UP000178912">
    <property type="component" value="Unassembled WGS sequence"/>
</dbReference>
<evidence type="ECO:0000313" key="3">
    <source>
        <dbReference type="Proteomes" id="UP000178912"/>
    </source>
</evidence>
<proteinExistence type="predicted"/>
<sequence length="64" mass="7557">MAISKVIWHCVLPSFLIPVRLLTRYLSQDTNSTTYKRTDTRSREAMGELTRLLQREQEDEETVE</sequence>
<dbReference type="EMBL" id="FJUX01000208">
    <property type="protein sequence ID" value="CZT13728.1"/>
    <property type="molecule type" value="Genomic_DNA"/>
</dbReference>
<accession>A0A1E1LTB6</accession>
<feature type="chain" id="PRO_5009447518" evidence="1">
    <location>
        <begin position="22"/>
        <end position="64"/>
    </location>
</feature>
<feature type="signal peptide" evidence="1">
    <location>
        <begin position="1"/>
        <end position="21"/>
    </location>
</feature>
<protein>
    <submittedName>
        <fullName evidence="2">Uncharacterized protein</fullName>
    </submittedName>
</protein>
<organism evidence="2 3">
    <name type="scientific">Rhynchosporium agropyri</name>
    <dbReference type="NCBI Taxonomy" id="914238"/>
    <lineage>
        <taxon>Eukaryota</taxon>
        <taxon>Fungi</taxon>
        <taxon>Dikarya</taxon>
        <taxon>Ascomycota</taxon>
        <taxon>Pezizomycotina</taxon>
        <taxon>Leotiomycetes</taxon>
        <taxon>Helotiales</taxon>
        <taxon>Ploettnerulaceae</taxon>
        <taxon>Rhynchosporium</taxon>
    </lineage>
</organism>
<dbReference type="AlphaFoldDB" id="A0A1E1LTB6"/>
<gene>
    <name evidence="2" type="ORF">RAG0_17224</name>
</gene>
<name>A0A1E1LTB6_9HELO</name>
<keyword evidence="1" id="KW-0732">Signal</keyword>
<reference evidence="3" key="1">
    <citation type="submission" date="2016-03" db="EMBL/GenBank/DDBJ databases">
        <authorList>
            <person name="Guldener U."/>
        </authorList>
    </citation>
    <scope>NUCLEOTIDE SEQUENCE [LARGE SCALE GENOMIC DNA]</scope>
    <source>
        <strain evidence="3">04CH-RAC-A.6.1</strain>
    </source>
</reference>
<keyword evidence="3" id="KW-1185">Reference proteome</keyword>
<evidence type="ECO:0000256" key="1">
    <source>
        <dbReference type="SAM" id="SignalP"/>
    </source>
</evidence>
<evidence type="ECO:0000313" key="2">
    <source>
        <dbReference type="EMBL" id="CZT13728.1"/>
    </source>
</evidence>